<name>A0A096P8J2_OSTTA</name>
<evidence type="ECO:0000256" key="4">
    <source>
        <dbReference type="SAM" id="MobiDB-lite"/>
    </source>
</evidence>
<reference evidence="6" key="1">
    <citation type="journal article" date="2006" name="Proc. Natl. Acad. Sci. U.S.A.">
        <title>Genome analysis of the smallest free-living eukaryote Ostreococcus tauri unveils many unique features.</title>
        <authorList>
            <person name="Derelle E."/>
            <person name="Ferraz C."/>
            <person name="Rombauts S."/>
            <person name="Rouze P."/>
            <person name="Worden A.Z."/>
            <person name="Robbens S."/>
            <person name="Partensky F."/>
            <person name="Degroeve S."/>
            <person name="Echeynie S."/>
            <person name="Cooke R."/>
            <person name="Saeys Y."/>
            <person name="Wuyts J."/>
            <person name="Jabbari K."/>
            <person name="Bowler C."/>
            <person name="Panaud O."/>
            <person name="Piegu B."/>
            <person name="Ball S.G."/>
            <person name="Ral J.-P."/>
            <person name="Bouget F.-Y."/>
            <person name="Piganeau G."/>
            <person name="De Baets B."/>
            <person name="Picard A."/>
            <person name="Delseny M."/>
            <person name="Demaille J."/>
            <person name="Van de Peer Y."/>
            <person name="Moreau H."/>
        </authorList>
    </citation>
    <scope>NUCLEOTIDE SEQUENCE [LARGE SCALE GENOMIC DNA]</scope>
    <source>
        <strain evidence="6">OTTH 0595 / CCAP 157/2 / RCC745</strain>
    </source>
</reference>
<dbReference type="GO" id="GO:0090110">
    <property type="term" value="P:COPII-coated vesicle cargo loading"/>
    <property type="evidence" value="ECO:0007669"/>
    <property type="project" value="TreeGrafter"/>
</dbReference>
<dbReference type="GO" id="GO:0007029">
    <property type="term" value="P:endoplasmic reticulum organization"/>
    <property type="evidence" value="ECO:0007669"/>
    <property type="project" value="TreeGrafter"/>
</dbReference>
<reference evidence="5 6" key="2">
    <citation type="journal article" date="2014" name="BMC Genomics">
        <title>An improved genome of the model marine alga Ostreococcus tauri unfolds by assessing Illumina de novo assemblies.</title>
        <authorList>
            <person name="Blanc-Mathieu R."/>
            <person name="Verhelst B."/>
            <person name="Derelle E."/>
            <person name="Rombauts S."/>
            <person name="Bouget F.Y."/>
            <person name="Carre I."/>
            <person name="Chateau A."/>
            <person name="Eyre-Walker A."/>
            <person name="Grimsley N."/>
            <person name="Moreau H."/>
            <person name="Piegu B."/>
            <person name="Rivals E."/>
            <person name="Schackwitz W."/>
            <person name="Van de Peer Y."/>
            <person name="Piganeau G."/>
        </authorList>
    </citation>
    <scope>NUCLEOTIDE SEQUENCE [LARGE SCALE GENOMIC DNA]</scope>
    <source>
        <strain evidence="6">OTTH 0595 / CCAP 157/2 / RCC745</strain>
    </source>
</reference>
<dbReference type="GO" id="GO:0030127">
    <property type="term" value="C:COPII vesicle coat"/>
    <property type="evidence" value="ECO:0007669"/>
    <property type="project" value="TreeGrafter"/>
</dbReference>
<dbReference type="KEGG" id="ota:OT_ostta16g01310"/>
<evidence type="ECO:0000313" key="5">
    <source>
        <dbReference type="EMBL" id="CEG00343.1"/>
    </source>
</evidence>
<dbReference type="OrthoDB" id="498138at2759"/>
<dbReference type="EMBL" id="CAID01000016">
    <property type="protein sequence ID" value="CEG00343.1"/>
    <property type="molecule type" value="Genomic_DNA"/>
</dbReference>
<evidence type="ECO:0000256" key="1">
    <source>
        <dbReference type="ARBA" id="ARBA00022448"/>
    </source>
</evidence>
<evidence type="ECO:0000256" key="2">
    <source>
        <dbReference type="ARBA" id="ARBA00022574"/>
    </source>
</evidence>
<evidence type="ECO:0000313" key="6">
    <source>
        <dbReference type="Proteomes" id="UP000009170"/>
    </source>
</evidence>
<feature type="region of interest" description="Disordered" evidence="4">
    <location>
        <begin position="1"/>
        <end position="49"/>
    </location>
</feature>
<dbReference type="GO" id="GO:0070971">
    <property type="term" value="C:endoplasmic reticulum exit site"/>
    <property type="evidence" value="ECO:0007669"/>
    <property type="project" value="TreeGrafter"/>
</dbReference>
<protein>
    <submittedName>
        <fullName evidence="5">Unnamed product</fullName>
    </submittedName>
</protein>
<dbReference type="GO" id="GO:0005198">
    <property type="term" value="F:structural molecule activity"/>
    <property type="evidence" value="ECO:0007669"/>
    <property type="project" value="TreeGrafter"/>
</dbReference>
<dbReference type="InterPro" id="IPR040251">
    <property type="entry name" value="SEC31-like"/>
</dbReference>
<dbReference type="RefSeq" id="XP_022840331.1">
    <property type="nucleotide sequence ID" value="XM_022985531.1"/>
</dbReference>
<dbReference type="AlphaFoldDB" id="A0A096P8J2"/>
<sequence>MGFTEQPPLSSLGSGGGFVPGAPPPTAPLTWISEKRAQSPSRTPEHAQPALAPTAFVPSSAGSPSTPMIRVPQPANVTMFNPGTIAHEVAPVALGPSVSHTSASSAPLAYAAPPSVHVAPASAPASSPSASTVTTLRGRERYCSGGAWVGPAAAWPKPPPTATLENADVSRVRQNHLGIVRVLREKYHEAMQGAPPARLKELEGISNKLGGLFVFLNNTGASVDLADENAVTDPVAEALVTLSESLASNNTPMVNSVLLHLSQRHWEEVSYWFPALKRLARFAAER</sequence>
<accession>A0A096P8J2</accession>
<dbReference type="PANTHER" id="PTHR13923">
    <property type="entry name" value="SEC31-RELATED PROTEIN"/>
    <property type="match status" value="1"/>
</dbReference>
<organism evidence="5 6">
    <name type="scientific">Ostreococcus tauri</name>
    <name type="common">Marine green alga</name>
    <dbReference type="NCBI Taxonomy" id="70448"/>
    <lineage>
        <taxon>Eukaryota</taxon>
        <taxon>Viridiplantae</taxon>
        <taxon>Chlorophyta</taxon>
        <taxon>Mamiellophyceae</taxon>
        <taxon>Mamiellales</taxon>
        <taxon>Bathycoccaceae</taxon>
        <taxon>Ostreococcus</taxon>
    </lineage>
</organism>
<dbReference type="Proteomes" id="UP000009170">
    <property type="component" value="Unassembled WGS sequence"/>
</dbReference>
<gene>
    <name evidence="5" type="ORF">OT_ostta16g01310</name>
</gene>
<dbReference type="STRING" id="70448.A0A096P8J2"/>
<dbReference type="GeneID" id="34946479"/>
<dbReference type="InParanoid" id="A0A096P8J2"/>
<keyword evidence="3" id="KW-0677">Repeat</keyword>
<keyword evidence="1" id="KW-0813">Transport</keyword>
<evidence type="ECO:0000256" key="3">
    <source>
        <dbReference type="ARBA" id="ARBA00022737"/>
    </source>
</evidence>
<keyword evidence="2" id="KW-0853">WD repeat</keyword>
<comment type="caution">
    <text evidence="5">The sequence shown here is derived from an EMBL/GenBank/DDBJ whole genome shotgun (WGS) entry which is preliminary data.</text>
</comment>
<keyword evidence="6" id="KW-1185">Reference proteome</keyword>
<dbReference type="PANTHER" id="PTHR13923:SF11">
    <property type="entry name" value="SECRETORY 31, ISOFORM D"/>
    <property type="match status" value="1"/>
</dbReference>
<proteinExistence type="predicted"/>
<dbReference type="Gene3D" id="1.20.940.10">
    <property type="entry name" value="Functional domain of the splicing factor Prp18"/>
    <property type="match status" value="1"/>
</dbReference>